<dbReference type="InterPro" id="IPR007817">
    <property type="entry name" value="Isocyanide_synthase_DIT1"/>
</dbReference>
<dbReference type="Proteomes" id="UP000398389">
    <property type="component" value="Unassembled WGS sequence"/>
</dbReference>
<dbReference type="PANTHER" id="PTHR37285:SF5">
    <property type="entry name" value="SPORE WALL MATURATION PROTEIN DIT1"/>
    <property type="match status" value="1"/>
</dbReference>
<dbReference type="SUPFAM" id="SSF52317">
    <property type="entry name" value="Class I glutamine amidotransferase-like"/>
    <property type="match status" value="1"/>
</dbReference>
<protein>
    <recommendedName>
        <fullName evidence="2">DJ-1/PfpI domain-containing protein</fullName>
    </recommendedName>
</protein>
<evidence type="ECO:0000313" key="3">
    <source>
        <dbReference type="EMBL" id="VVT56276.1"/>
    </source>
</evidence>
<dbReference type="RefSeq" id="XP_031855534.1">
    <property type="nucleotide sequence ID" value="XM_031999643.1"/>
</dbReference>
<organism evidence="3 4">
    <name type="scientific">Magnusiomyces paraingens</name>
    <dbReference type="NCBI Taxonomy" id="2606893"/>
    <lineage>
        <taxon>Eukaryota</taxon>
        <taxon>Fungi</taxon>
        <taxon>Dikarya</taxon>
        <taxon>Ascomycota</taxon>
        <taxon>Saccharomycotina</taxon>
        <taxon>Dipodascomycetes</taxon>
        <taxon>Dipodascales</taxon>
        <taxon>Dipodascaceae</taxon>
        <taxon>Magnusiomyces</taxon>
    </lineage>
</organism>
<feature type="compositionally biased region" description="Low complexity" evidence="1">
    <location>
        <begin position="549"/>
        <end position="564"/>
    </location>
</feature>
<evidence type="ECO:0000259" key="2">
    <source>
        <dbReference type="Pfam" id="PF01965"/>
    </source>
</evidence>
<evidence type="ECO:0000313" key="4">
    <source>
        <dbReference type="Proteomes" id="UP000398389"/>
    </source>
</evidence>
<dbReference type="InterPro" id="IPR002818">
    <property type="entry name" value="DJ-1/PfpI"/>
</dbReference>
<evidence type="ECO:0000256" key="1">
    <source>
        <dbReference type="SAM" id="MobiDB-lite"/>
    </source>
</evidence>
<sequence>MLRSSSEMCGPVLPMSEKKGSVSSINSELSLEELNIPEATLHYRIVAMYTRDDDMKLLFCEGKYDQAISDNWAVFADSADEHVSSEGLYGVTQRYLSLTEENATPGLLEIFKSFESSSDNLTGCNKTFRISELKTKNQHRGIIMVDGPMNEFEVWFEALLLSEAQLDTAAMPIVETPEFVKKTAEAITNLFDREMRNVTHDDMWATKGRAYFTSRIEFFVSRRATIEACLPAFPCKSSNTMKVAGSKPDKGEELALRRLLAFSKMVRELYEPGLKIWIVSDGHVFSDCIGVDDSVVDRYGAELKTMYRQITKEDTIGFRSLPELFTSRLGAFKKEYTENVVLLHYLNSEIKPDAEVCREILMCGCSTDPSILRSMIDANDAAKIALYRGFSRFMFEDLAEQPSTLNMSSKARKKLASKVAFEMIKRNEAYSNLVGLVLPYHLRLSIHAHNNSGPKFGIRLLSHDKVRTVKSLSLEELQSSDDLLHIPTPWHNCVVDLEGKECYYVVKSKVVKDAMATQDYAGEWVEGTYGEGGRFHLMHVSGGNEDFSEMSSSFEMSSGAANSSDSEYPSSVAEEDIDTESSAGLLTSVTKQLAGIALNGEGRSNYKNNNNNNHDNKAIVPKRYGVLFDVALRLGDIMSVMEALSLVHEKYQSLDIMLIACDKNAVSGAFAGVVAAFGNIPLYCVEEAPKFDVLVVPGTVKSNGRLSCKMCKFINEQHEQVMHVFGAGSGSFILSKAGVLDGLEASVGEKRKMVAMRSYENVAWVNKPWVRSANVWTSSNASSTMDALFAFIAEVYGDDIGCYVSSSMGY</sequence>
<dbReference type="AlphaFoldDB" id="A0A5E8C527"/>
<name>A0A5E8C527_9ASCO</name>
<dbReference type="Pfam" id="PF05141">
    <property type="entry name" value="DIT1_PvcA"/>
    <property type="match status" value="1"/>
</dbReference>
<dbReference type="Gene3D" id="3.40.50.880">
    <property type="match status" value="1"/>
</dbReference>
<dbReference type="PANTHER" id="PTHR37285">
    <property type="entry name" value="SPORE WALL MATURATION PROTEIN DIT1"/>
    <property type="match status" value="1"/>
</dbReference>
<gene>
    <name evidence="3" type="ORF">SAPINGB_P004928</name>
</gene>
<proteinExistence type="predicted"/>
<feature type="domain" description="DJ-1/PfpI" evidence="2">
    <location>
        <begin position="654"/>
        <end position="792"/>
    </location>
</feature>
<accession>A0A5E8C527</accession>
<dbReference type="GeneID" id="43583743"/>
<keyword evidence="4" id="KW-1185">Reference proteome</keyword>
<dbReference type="InterPro" id="IPR029062">
    <property type="entry name" value="Class_I_gatase-like"/>
</dbReference>
<feature type="region of interest" description="Disordered" evidence="1">
    <location>
        <begin position="548"/>
        <end position="572"/>
    </location>
</feature>
<reference evidence="3 4" key="1">
    <citation type="submission" date="2019-09" db="EMBL/GenBank/DDBJ databases">
        <authorList>
            <person name="Brejova B."/>
        </authorList>
    </citation>
    <scope>NUCLEOTIDE SEQUENCE [LARGE SCALE GENOMIC DNA]</scope>
</reference>
<dbReference type="OrthoDB" id="429813at2759"/>
<dbReference type="EMBL" id="CABVLU010000004">
    <property type="protein sequence ID" value="VVT56276.1"/>
    <property type="molecule type" value="Genomic_DNA"/>
</dbReference>
<dbReference type="Pfam" id="PF01965">
    <property type="entry name" value="DJ-1_PfpI"/>
    <property type="match status" value="1"/>
</dbReference>